<gene>
    <name evidence="1" type="ORF">GCM10009096_04810</name>
</gene>
<dbReference type="EMBL" id="BAAAEM010000002">
    <property type="protein sequence ID" value="GAA0467105.1"/>
    <property type="molecule type" value="Genomic_DNA"/>
</dbReference>
<keyword evidence="2" id="KW-1185">Reference proteome</keyword>
<comment type="caution">
    <text evidence="1">The sequence shown here is derived from an EMBL/GenBank/DDBJ whole genome shotgun (WGS) entry which is preliminary data.</text>
</comment>
<proteinExistence type="predicted"/>
<evidence type="ECO:0000313" key="1">
    <source>
        <dbReference type="EMBL" id="GAA0467105.1"/>
    </source>
</evidence>
<sequence length="55" mass="6536">MRLIITFSNLYGFLFLTHLPEWQGQFGSIVQGKEVAIEKNIDRLDQLVSFYWRSE</sequence>
<name>A0ABP3JYV5_9SPHN</name>
<accession>A0ABP3JYV5</accession>
<dbReference type="Proteomes" id="UP001500713">
    <property type="component" value="Unassembled WGS sequence"/>
</dbReference>
<protein>
    <submittedName>
        <fullName evidence="1">Uncharacterized protein</fullName>
    </submittedName>
</protein>
<evidence type="ECO:0000313" key="2">
    <source>
        <dbReference type="Proteomes" id="UP001500713"/>
    </source>
</evidence>
<reference evidence="2" key="1">
    <citation type="journal article" date="2019" name="Int. J. Syst. Evol. Microbiol.">
        <title>The Global Catalogue of Microorganisms (GCM) 10K type strain sequencing project: providing services to taxonomists for standard genome sequencing and annotation.</title>
        <authorList>
            <consortium name="The Broad Institute Genomics Platform"/>
            <consortium name="The Broad Institute Genome Sequencing Center for Infectious Disease"/>
            <person name="Wu L."/>
            <person name="Ma J."/>
        </authorList>
    </citation>
    <scope>NUCLEOTIDE SEQUENCE [LARGE SCALE GENOMIC DNA]</scope>
    <source>
        <strain evidence="2">JCM 14162</strain>
    </source>
</reference>
<organism evidence="1 2">
    <name type="scientific">Parasphingorhabdus litoris</name>
    <dbReference type="NCBI Taxonomy" id="394733"/>
    <lineage>
        <taxon>Bacteria</taxon>
        <taxon>Pseudomonadati</taxon>
        <taxon>Pseudomonadota</taxon>
        <taxon>Alphaproteobacteria</taxon>
        <taxon>Sphingomonadales</taxon>
        <taxon>Sphingomonadaceae</taxon>
        <taxon>Parasphingorhabdus</taxon>
    </lineage>
</organism>